<sequence length="244" mass="26298">MADGKRNPMAGKVATPKVGGQSMDALGADLSRAVGARIKVTFSLANTTLEGTLFAACPTTNLIAINTTPAPPNPSSTLSAQPGDYHIIPVTHIRSFELISLSQESDGGSGFEHAIPAITKVDLDFVRAREAAAVKKLKEKEAMRARGVSKEAQELFEFLLKRLPTRWHDTQIIVNDAVIISQPYTLDACAAPKDKQNSLVQVKKMLEDYYSRRKGPAMNAQHGGKVPQQQNSRVATPIAPRKGG</sequence>
<dbReference type="InterPro" id="IPR039683">
    <property type="entry name" value="Lsm12-like"/>
</dbReference>
<accession>A0A9P4S346</accession>
<proteinExistence type="predicted"/>
<keyword evidence="4" id="KW-1185">Reference proteome</keyword>
<dbReference type="SMART" id="SM00995">
    <property type="entry name" value="AD"/>
    <property type="match status" value="1"/>
</dbReference>
<reference evidence="3" key="1">
    <citation type="journal article" date="2020" name="Stud. Mycol.">
        <title>101 Dothideomycetes genomes: a test case for predicting lifestyles and emergence of pathogens.</title>
        <authorList>
            <person name="Haridas S."/>
            <person name="Albert R."/>
            <person name="Binder M."/>
            <person name="Bloem J."/>
            <person name="Labutti K."/>
            <person name="Salamov A."/>
            <person name="Andreopoulos B."/>
            <person name="Baker S."/>
            <person name="Barry K."/>
            <person name="Bills G."/>
            <person name="Bluhm B."/>
            <person name="Cannon C."/>
            <person name="Castanera R."/>
            <person name="Culley D."/>
            <person name="Daum C."/>
            <person name="Ezra D."/>
            <person name="Gonzalez J."/>
            <person name="Henrissat B."/>
            <person name="Kuo A."/>
            <person name="Liang C."/>
            <person name="Lipzen A."/>
            <person name="Lutzoni F."/>
            <person name="Magnuson J."/>
            <person name="Mondo S."/>
            <person name="Nolan M."/>
            <person name="Ohm R."/>
            <person name="Pangilinan J."/>
            <person name="Park H.-J."/>
            <person name="Ramirez L."/>
            <person name="Alfaro M."/>
            <person name="Sun H."/>
            <person name="Tritt A."/>
            <person name="Yoshinaga Y."/>
            <person name="Zwiers L.-H."/>
            <person name="Turgeon B."/>
            <person name="Goodwin S."/>
            <person name="Spatafora J."/>
            <person name="Crous P."/>
            <person name="Grigoriev I."/>
        </authorList>
    </citation>
    <scope>NUCLEOTIDE SEQUENCE</scope>
    <source>
        <strain evidence="3">CBS 101060</strain>
    </source>
</reference>
<dbReference type="InterPro" id="IPR047574">
    <property type="entry name" value="AD"/>
</dbReference>
<protein>
    <recommendedName>
        <fullName evidence="2">AD domain-containing protein</fullName>
    </recommendedName>
</protein>
<evidence type="ECO:0000313" key="4">
    <source>
        <dbReference type="Proteomes" id="UP000799429"/>
    </source>
</evidence>
<organism evidence="3 4">
    <name type="scientific">Patellaria atrata CBS 101060</name>
    <dbReference type="NCBI Taxonomy" id="1346257"/>
    <lineage>
        <taxon>Eukaryota</taxon>
        <taxon>Fungi</taxon>
        <taxon>Dikarya</taxon>
        <taxon>Ascomycota</taxon>
        <taxon>Pezizomycotina</taxon>
        <taxon>Dothideomycetes</taxon>
        <taxon>Dothideomycetes incertae sedis</taxon>
        <taxon>Patellariales</taxon>
        <taxon>Patellariaceae</taxon>
        <taxon>Patellaria</taxon>
    </lineage>
</organism>
<dbReference type="PANTHER" id="PTHR13542">
    <property type="entry name" value="LSM12 HOMOLOG"/>
    <property type="match status" value="1"/>
</dbReference>
<dbReference type="Proteomes" id="UP000799429">
    <property type="component" value="Unassembled WGS sequence"/>
</dbReference>
<dbReference type="OrthoDB" id="1057137at2759"/>
<dbReference type="AlphaFoldDB" id="A0A9P4S346"/>
<evidence type="ECO:0000259" key="2">
    <source>
        <dbReference type="PROSITE" id="PS52001"/>
    </source>
</evidence>
<name>A0A9P4S346_9PEZI</name>
<feature type="domain" description="AD" evidence="2">
    <location>
        <begin position="119"/>
        <end position="214"/>
    </location>
</feature>
<dbReference type="Pfam" id="PF09793">
    <property type="entry name" value="AD"/>
    <property type="match status" value="1"/>
</dbReference>
<feature type="region of interest" description="Disordered" evidence="1">
    <location>
        <begin position="215"/>
        <end position="244"/>
    </location>
</feature>
<dbReference type="PROSITE" id="PS52001">
    <property type="entry name" value="AD"/>
    <property type="match status" value="1"/>
</dbReference>
<evidence type="ECO:0000313" key="3">
    <source>
        <dbReference type="EMBL" id="KAF2835174.1"/>
    </source>
</evidence>
<comment type="caution">
    <text evidence="3">The sequence shown here is derived from an EMBL/GenBank/DDBJ whole genome shotgun (WGS) entry which is preliminary data.</text>
</comment>
<gene>
    <name evidence="3" type="ORF">M501DRAFT_1020167</name>
</gene>
<dbReference type="InterPro" id="IPR019181">
    <property type="entry name" value="LSM12_ABD"/>
</dbReference>
<dbReference type="EMBL" id="MU006111">
    <property type="protein sequence ID" value="KAF2835174.1"/>
    <property type="molecule type" value="Genomic_DNA"/>
</dbReference>
<evidence type="ECO:0000256" key="1">
    <source>
        <dbReference type="SAM" id="MobiDB-lite"/>
    </source>
</evidence>